<sequence>NIKKNEPHSLPNFTIENWITDKHNETGISIWFGDSPSCSCPHRSNPNYLQEYRLQNGQERDLLVCKICIGLVGISCLMNLFKEHNLIPEVIMNIWNGLNPLDFEILSILLIEDMVALKIISYDDDIEILTEKCKEADEYRANHPRVKPKKRHSSATYANSFIQWSTFMNKEIDTAFSTSVVSTEELKIDINAFDLKNIDIQLIN</sequence>
<comment type="caution">
    <text evidence="1">The sequence shown here is derived from an EMBL/GenBank/DDBJ whole genome shotgun (WGS) entry which is preliminary data.</text>
</comment>
<name>A0ABN7WUS0_GIGMA</name>
<dbReference type="EMBL" id="CAJVQB010062757">
    <property type="protein sequence ID" value="CAG8840396.1"/>
    <property type="molecule type" value="Genomic_DNA"/>
</dbReference>
<evidence type="ECO:0000313" key="1">
    <source>
        <dbReference type="EMBL" id="CAG8840396.1"/>
    </source>
</evidence>
<keyword evidence="2" id="KW-1185">Reference proteome</keyword>
<accession>A0ABN7WUS0</accession>
<gene>
    <name evidence="1" type="ORF">GMARGA_LOCUS34892</name>
</gene>
<protein>
    <submittedName>
        <fullName evidence="1">19817_t:CDS:1</fullName>
    </submittedName>
</protein>
<feature type="non-terminal residue" evidence="1">
    <location>
        <position position="1"/>
    </location>
</feature>
<proteinExistence type="predicted"/>
<dbReference type="Proteomes" id="UP000789901">
    <property type="component" value="Unassembled WGS sequence"/>
</dbReference>
<evidence type="ECO:0000313" key="2">
    <source>
        <dbReference type="Proteomes" id="UP000789901"/>
    </source>
</evidence>
<organism evidence="1 2">
    <name type="scientific">Gigaspora margarita</name>
    <dbReference type="NCBI Taxonomy" id="4874"/>
    <lineage>
        <taxon>Eukaryota</taxon>
        <taxon>Fungi</taxon>
        <taxon>Fungi incertae sedis</taxon>
        <taxon>Mucoromycota</taxon>
        <taxon>Glomeromycotina</taxon>
        <taxon>Glomeromycetes</taxon>
        <taxon>Diversisporales</taxon>
        <taxon>Gigasporaceae</taxon>
        <taxon>Gigaspora</taxon>
    </lineage>
</organism>
<reference evidence="1 2" key="1">
    <citation type="submission" date="2021-06" db="EMBL/GenBank/DDBJ databases">
        <authorList>
            <person name="Kallberg Y."/>
            <person name="Tangrot J."/>
            <person name="Rosling A."/>
        </authorList>
    </citation>
    <scope>NUCLEOTIDE SEQUENCE [LARGE SCALE GENOMIC DNA]</scope>
    <source>
        <strain evidence="1 2">120-4 pot B 10/14</strain>
    </source>
</reference>